<dbReference type="Pfam" id="PF00246">
    <property type="entry name" value="Peptidase_M14"/>
    <property type="match status" value="1"/>
</dbReference>
<dbReference type="PANTHER" id="PTHR11705:SF143">
    <property type="entry name" value="SLL0236 PROTEIN"/>
    <property type="match status" value="1"/>
</dbReference>
<gene>
    <name evidence="10" type="ORF">E3U55_02995</name>
</gene>
<dbReference type="OrthoDB" id="9802862at2"/>
<dbReference type="SMART" id="SM00631">
    <property type="entry name" value="Zn_pept"/>
    <property type="match status" value="1"/>
</dbReference>
<sequence length="366" mass="40888">MKVNIKWLALGMVVSGALLVGMLMIRSQPADNLQSYEYNMKPKSSLVSSVAILSESDVITTEPIVNPRQVYTYENMVEDIYRLTDRYNGLVTNEVIGESVDGRDIYAVRLGYGEREIFIHAATHAREWITTNLVMNQIDSYSAAFVNSEKVDGFDVRELLQKVSIYYVPMVNPDGVTLVQKGADALSNSEYLLKIHDGNPDFSRWKANANGVDLNRNYSVGWEQAHADTGEPGFQNYKGPSPMSEPETQAIAAFVKNHNFELALAYHTSGELVYWGKNLPEDLEDVSYELATVFGEETGYPLHRGGSGGMFSDWFAHEIGAPNLTPEIAPYAGPGPVPLENYNRIWQQNFSMGLLMADYILEDTKK</sequence>
<evidence type="ECO:0000256" key="2">
    <source>
        <dbReference type="ARBA" id="ARBA00005988"/>
    </source>
</evidence>
<evidence type="ECO:0000256" key="5">
    <source>
        <dbReference type="ARBA" id="ARBA00022833"/>
    </source>
</evidence>
<evidence type="ECO:0000256" key="4">
    <source>
        <dbReference type="ARBA" id="ARBA00022801"/>
    </source>
</evidence>
<dbReference type="RefSeq" id="WP_134338838.1">
    <property type="nucleotide sequence ID" value="NZ_SOPW01000002.1"/>
</dbReference>
<comment type="caution">
    <text evidence="10">The sequence shown here is derived from an EMBL/GenBank/DDBJ whole genome shotgun (WGS) entry which is preliminary data.</text>
</comment>
<dbReference type="GO" id="GO:0005615">
    <property type="term" value="C:extracellular space"/>
    <property type="evidence" value="ECO:0007669"/>
    <property type="project" value="TreeGrafter"/>
</dbReference>
<keyword evidence="3" id="KW-0645">Protease</keyword>
<dbReference type="SUPFAM" id="SSF53187">
    <property type="entry name" value="Zn-dependent exopeptidases"/>
    <property type="match status" value="1"/>
</dbReference>
<reference evidence="10 11" key="1">
    <citation type="submission" date="2019-03" db="EMBL/GenBank/DDBJ databases">
        <authorList>
            <person name="He R.-H."/>
        </authorList>
    </citation>
    <scope>NUCLEOTIDE SEQUENCE [LARGE SCALE GENOMIC DNA]</scope>
    <source>
        <strain evidence="11">SH 714</strain>
    </source>
</reference>
<keyword evidence="8" id="KW-1133">Transmembrane helix</keyword>
<evidence type="ECO:0000256" key="8">
    <source>
        <dbReference type="SAM" id="Phobius"/>
    </source>
</evidence>
<feature type="transmembrane region" description="Helical" evidence="8">
    <location>
        <begin position="7"/>
        <end position="25"/>
    </location>
</feature>
<dbReference type="PANTHER" id="PTHR11705">
    <property type="entry name" value="PROTEASE FAMILY M14 CARBOXYPEPTIDASE A,B"/>
    <property type="match status" value="1"/>
</dbReference>
<dbReference type="EMBL" id="SOPW01000002">
    <property type="protein sequence ID" value="TFB24479.1"/>
    <property type="molecule type" value="Genomic_DNA"/>
</dbReference>
<dbReference type="GO" id="GO:0008270">
    <property type="term" value="F:zinc ion binding"/>
    <property type="evidence" value="ECO:0007669"/>
    <property type="project" value="InterPro"/>
</dbReference>
<dbReference type="PRINTS" id="PR00765">
    <property type="entry name" value="CRBOXYPTASEA"/>
</dbReference>
<keyword evidence="4" id="KW-0378">Hydrolase</keyword>
<name>A0A4Y8ITV9_9BACI</name>
<dbReference type="GO" id="GO:0004181">
    <property type="term" value="F:metallocarboxypeptidase activity"/>
    <property type="evidence" value="ECO:0007669"/>
    <property type="project" value="InterPro"/>
</dbReference>
<dbReference type="InterPro" id="IPR000834">
    <property type="entry name" value="Peptidase_M14"/>
</dbReference>
<dbReference type="PROSITE" id="PS52035">
    <property type="entry name" value="PEPTIDASE_M14"/>
    <property type="match status" value="1"/>
</dbReference>
<dbReference type="Proteomes" id="UP000297975">
    <property type="component" value="Unassembled WGS sequence"/>
</dbReference>
<protein>
    <submittedName>
        <fullName evidence="10">Peptidase M14</fullName>
    </submittedName>
</protein>
<evidence type="ECO:0000313" key="10">
    <source>
        <dbReference type="EMBL" id="TFB24479.1"/>
    </source>
</evidence>
<feature type="domain" description="Peptidase M14" evidence="9">
    <location>
        <begin position="69"/>
        <end position="360"/>
    </location>
</feature>
<proteinExistence type="inferred from homology"/>
<feature type="active site" description="Proton donor/acceptor" evidence="7">
    <location>
        <position position="327"/>
    </location>
</feature>
<evidence type="ECO:0000256" key="6">
    <source>
        <dbReference type="ARBA" id="ARBA00023049"/>
    </source>
</evidence>
<evidence type="ECO:0000256" key="1">
    <source>
        <dbReference type="ARBA" id="ARBA00001947"/>
    </source>
</evidence>
<keyword evidence="11" id="KW-1185">Reference proteome</keyword>
<evidence type="ECO:0000259" key="9">
    <source>
        <dbReference type="PROSITE" id="PS52035"/>
    </source>
</evidence>
<organism evidence="10 11">
    <name type="scientific">Filobacillus milosensis</name>
    <dbReference type="NCBI Taxonomy" id="94137"/>
    <lineage>
        <taxon>Bacteria</taxon>
        <taxon>Bacillati</taxon>
        <taxon>Bacillota</taxon>
        <taxon>Bacilli</taxon>
        <taxon>Bacillales</taxon>
        <taxon>Bacillaceae</taxon>
        <taxon>Filobacillus</taxon>
    </lineage>
</organism>
<dbReference type="GO" id="GO:0006508">
    <property type="term" value="P:proteolysis"/>
    <property type="evidence" value="ECO:0007669"/>
    <property type="project" value="UniProtKB-KW"/>
</dbReference>
<keyword evidence="8" id="KW-0812">Transmembrane</keyword>
<evidence type="ECO:0000256" key="3">
    <source>
        <dbReference type="ARBA" id="ARBA00022670"/>
    </source>
</evidence>
<accession>A0A4Y8ITV9</accession>
<evidence type="ECO:0000256" key="7">
    <source>
        <dbReference type="PROSITE-ProRule" id="PRU01379"/>
    </source>
</evidence>
<dbReference type="Gene3D" id="3.40.630.10">
    <property type="entry name" value="Zn peptidases"/>
    <property type="match status" value="1"/>
</dbReference>
<comment type="cofactor">
    <cofactor evidence="1">
        <name>Zn(2+)</name>
        <dbReference type="ChEBI" id="CHEBI:29105"/>
    </cofactor>
</comment>
<keyword evidence="5" id="KW-0862">Zinc</keyword>
<keyword evidence="6" id="KW-0482">Metalloprotease</keyword>
<comment type="similarity">
    <text evidence="2 7">Belongs to the peptidase M14 family.</text>
</comment>
<keyword evidence="8" id="KW-0472">Membrane</keyword>
<evidence type="ECO:0000313" key="11">
    <source>
        <dbReference type="Proteomes" id="UP000297975"/>
    </source>
</evidence>
<dbReference type="AlphaFoldDB" id="A0A4Y8ITV9"/>